<organism evidence="2">
    <name type="scientific">Agrobacterium albertimagni</name>
    <dbReference type="NCBI Taxonomy" id="147266"/>
    <lineage>
        <taxon>Bacteria</taxon>
        <taxon>Pseudomonadati</taxon>
        <taxon>Pseudomonadota</taxon>
        <taxon>Alphaproteobacteria</taxon>
        <taxon>Hyphomicrobiales</taxon>
        <taxon>Rhizobiaceae</taxon>
        <taxon>Rhizobium/Agrobacterium group</taxon>
        <taxon>Agrobacterium</taxon>
    </lineage>
</organism>
<dbReference type="PANTHER" id="PTHR34821:SF2">
    <property type="entry name" value="INNER MEMBRANE PROTEIN YDCZ"/>
    <property type="match status" value="1"/>
</dbReference>
<feature type="transmembrane region" description="Helical" evidence="1">
    <location>
        <begin position="93"/>
        <end position="115"/>
    </location>
</feature>
<name>A0A7C1P059_9HYPH</name>
<dbReference type="Pfam" id="PF04657">
    <property type="entry name" value="DMT_YdcZ"/>
    <property type="match status" value="1"/>
</dbReference>
<dbReference type="AlphaFoldDB" id="A0A7C1P059"/>
<dbReference type="PANTHER" id="PTHR34821">
    <property type="entry name" value="INNER MEMBRANE PROTEIN YDCZ"/>
    <property type="match status" value="1"/>
</dbReference>
<reference evidence="2" key="1">
    <citation type="journal article" date="2020" name="mSystems">
        <title>Genome- and Community-Level Interaction Insights into Carbon Utilization and Element Cycling Functions of Hydrothermarchaeota in Hydrothermal Sediment.</title>
        <authorList>
            <person name="Zhou Z."/>
            <person name="Liu Y."/>
            <person name="Xu W."/>
            <person name="Pan J."/>
            <person name="Luo Z.H."/>
            <person name="Li M."/>
        </authorList>
    </citation>
    <scope>NUCLEOTIDE SEQUENCE [LARGE SCALE GENOMIC DNA]</scope>
    <source>
        <strain evidence="2">SpSt-243</strain>
    </source>
</reference>
<dbReference type="EMBL" id="DSKI01000292">
    <property type="protein sequence ID" value="HEB43150.1"/>
    <property type="molecule type" value="Genomic_DNA"/>
</dbReference>
<protein>
    <submittedName>
        <fullName evidence="2">DMT family transporter</fullName>
    </submittedName>
</protein>
<keyword evidence="1" id="KW-1133">Transmembrane helix</keyword>
<comment type="caution">
    <text evidence="2">The sequence shown here is derived from an EMBL/GenBank/DDBJ whole genome shotgun (WGS) entry which is preliminary data.</text>
</comment>
<accession>A0A7C1P059</accession>
<keyword evidence="1" id="KW-0812">Transmembrane</keyword>
<keyword evidence="1" id="KW-0472">Membrane</keyword>
<evidence type="ECO:0000256" key="1">
    <source>
        <dbReference type="SAM" id="Phobius"/>
    </source>
</evidence>
<feature type="transmembrane region" description="Helical" evidence="1">
    <location>
        <begin position="67"/>
        <end position="87"/>
    </location>
</feature>
<dbReference type="GO" id="GO:0005886">
    <property type="term" value="C:plasma membrane"/>
    <property type="evidence" value="ECO:0007669"/>
    <property type="project" value="TreeGrafter"/>
</dbReference>
<feature type="transmembrane region" description="Helical" evidence="1">
    <location>
        <begin position="127"/>
        <end position="143"/>
    </location>
</feature>
<dbReference type="InterPro" id="IPR006750">
    <property type="entry name" value="YdcZ"/>
</dbReference>
<evidence type="ECO:0000313" key="2">
    <source>
        <dbReference type="EMBL" id="HEB43150.1"/>
    </source>
</evidence>
<proteinExistence type="predicted"/>
<sequence length="144" mass="14951">MGQIAILLLVVVSGMGLSVEAGLLGPLGEDVGHMAATLSIFLVGALLLSVALVFAPRRSLSNLMAQPRWLLTGGILGPVYVIVLTLATPVIGVGITMVGILCGQVAASLVIDHFGLFGTPRRQMDRYRLSALALILVALGILHS</sequence>
<gene>
    <name evidence="2" type="ORF">ENP70_05495</name>
</gene>
<feature type="transmembrane region" description="Helical" evidence="1">
    <location>
        <begin position="31"/>
        <end position="55"/>
    </location>
</feature>